<protein>
    <recommendedName>
        <fullName evidence="4">Molybdopterin synthase sulfur carrier subunit</fullName>
    </recommendedName>
</protein>
<keyword evidence="1" id="KW-0175">Coiled coil</keyword>
<dbReference type="SUPFAM" id="SSF54285">
    <property type="entry name" value="MoaD/ThiS"/>
    <property type="match status" value="1"/>
</dbReference>
<dbReference type="InterPro" id="IPR052045">
    <property type="entry name" value="Sulfur_Carrier/Prot_Modifier"/>
</dbReference>
<dbReference type="Proteomes" id="UP000238322">
    <property type="component" value="Unassembled WGS sequence"/>
</dbReference>
<evidence type="ECO:0008006" key="4">
    <source>
        <dbReference type="Google" id="ProtNLM"/>
    </source>
</evidence>
<reference evidence="2 3" key="1">
    <citation type="submission" date="2018-02" db="EMBL/GenBank/DDBJ databases">
        <title>Comparative genomes isolates from brazilian mangrove.</title>
        <authorList>
            <person name="Araujo J.E."/>
            <person name="Taketani R.G."/>
            <person name="Silva M.C.P."/>
            <person name="Loureco M.V."/>
            <person name="Andreote F.D."/>
        </authorList>
    </citation>
    <scope>NUCLEOTIDE SEQUENCE [LARGE SCALE GENOMIC DNA]</scope>
    <source>
        <strain evidence="2 3">Hex-1 MGV</strain>
    </source>
</reference>
<evidence type="ECO:0000256" key="1">
    <source>
        <dbReference type="SAM" id="Coils"/>
    </source>
</evidence>
<dbReference type="Pfam" id="PF02597">
    <property type="entry name" value="ThiS"/>
    <property type="match status" value="1"/>
</dbReference>
<name>A0A2S8G6G9_9BACT</name>
<comment type="caution">
    <text evidence="2">The sequence shown here is derived from an EMBL/GenBank/DDBJ whole genome shotgun (WGS) entry which is preliminary data.</text>
</comment>
<dbReference type="InterPro" id="IPR003749">
    <property type="entry name" value="ThiS/MoaD-like"/>
</dbReference>
<organism evidence="2 3">
    <name type="scientific">Blastopirellula marina</name>
    <dbReference type="NCBI Taxonomy" id="124"/>
    <lineage>
        <taxon>Bacteria</taxon>
        <taxon>Pseudomonadati</taxon>
        <taxon>Planctomycetota</taxon>
        <taxon>Planctomycetia</taxon>
        <taxon>Pirellulales</taxon>
        <taxon>Pirellulaceae</taxon>
        <taxon>Blastopirellula</taxon>
    </lineage>
</organism>
<dbReference type="EMBL" id="PUHY01000004">
    <property type="protein sequence ID" value="PQO39890.1"/>
    <property type="molecule type" value="Genomic_DNA"/>
</dbReference>
<dbReference type="PANTHER" id="PTHR38031:SF1">
    <property type="entry name" value="SULFUR CARRIER PROTEIN CYSO"/>
    <property type="match status" value="1"/>
</dbReference>
<dbReference type="AlphaFoldDB" id="A0A2S8G6G9"/>
<sequence>MLEVLAMLITVQIPSSLRAECGGSAQLEVSAENVQQALDELQRTQPQLYRNVCDETGSLRKHMNLFVNESLLNRRDGPQTELRSGDTLFIMTAVSGG</sequence>
<evidence type="ECO:0000313" key="3">
    <source>
        <dbReference type="Proteomes" id="UP000238322"/>
    </source>
</evidence>
<dbReference type="Gene3D" id="3.10.20.30">
    <property type="match status" value="1"/>
</dbReference>
<gene>
    <name evidence="2" type="ORF">C5Y83_03910</name>
</gene>
<accession>A0A2S8G6G9</accession>
<dbReference type="PANTHER" id="PTHR38031">
    <property type="entry name" value="SULFUR CARRIER PROTEIN SLR0821-RELATED"/>
    <property type="match status" value="1"/>
</dbReference>
<proteinExistence type="predicted"/>
<evidence type="ECO:0000313" key="2">
    <source>
        <dbReference type="EMBL" id="PQO39890.1"/>
    </source>
</evidence>
<dbReference type="InterPro" id="IPR016155">
    <property type="entry name" value="Mopterin_synth/thiamin_S_b"/>
</dbReference>
<feature type="coiled-coil region" evidence="1">
    <location>
        <begin position="24"/>
        <end position="51"/>
    </location>
</feature>
<dbReference type="InterPro" id="IPR012675">
    <property type="entry name" value="Beta-grasp_dom_sf"/>
</dbReference>